<dbReference type="PANTHER" id="PTHR30290:SF38">
    <property type="entry name" value="D,D-DIPEPTIDE-BINDING PERIPLASMIC PROTEIN DDPA-RELATED"/>
    <property type="match status" value="1"/>
</dbReference>
<keyword evidence="3 4" id="KW-0732">Signal</keyword>
<dbReference type="SUPFAM" id="SSF53850">
    <property type="entry name" value="Periplasmic binding protein-like II"/>
    <property type="match status" value="1"/>
</dbReference>
<protein>
    <recommendedName>
        <fullName evidence="5">Solute-binding protein family 5 domain-containing protein</fullName>
    </recommendedName>
</protein>
<name>A0A1Y2L602_9PROT</name>
<dbReference type="STRING" id="1293890.TALK_20530"/>
<evidence type="ECO:0000313" key="7">
    <source>
        <dbReference type="Proteomes" id="UP000193396"/>
    </source>
</evidence>
<evidence type="ECO:0000256" key="3">
    <source>
        <dbReference type="ARBA" id="ARBA00022729"/>
    </source>
</evidence>
<dbReference type="OrthoDB" id="9803988at2"/>
<dbReference type="AlphaFoldDB" id="A0A1Y2L602"/>
<dbReference type="GO" id="GO:0030288">
    <property type="term" value="C:outer membrane-bounded periplasmic space"/>
    <property type="evidence" value="ECO:0007669"/>
    <property type="project" value="UniProtKB-ARBA"/>
</dbReference>
<keyword evidence="7" id="KW-1185">Reference proteome</keyword>
<comment type="subcellular location">
    <subcellularLocation>
        <location evidence="1">Periplasm</location>
    </subcellularLocation>
</comment>
<reference evidence="6 7" key="1">
    <citation type="submission" date="2014-03" db="EMBL/GenBank/DDBJ databases">
        <title>The draft genome sequence of Thalassospira alkalitolerans JCM 18968.</title>
        <authorList>
            <person name="Lai Q."/>
            <person name="Shao Z."/>
        </authorList>
    </citation>
    <scope>NUCLEOTIDE SEQUENCE [LARGE SCALE GENOMIC DNA]</scope>
    <source>
        <strain evidence="6 7">JCM 18968</strain>
    </source>
</reference>
<dbReference type="GO" id="GO:0043190">
    <property type="term" value="C:ATP-binding cassette (ABC) transporter complex"/>
    <property type="evidence" value="ECO:0007669"/>
    <property type="project" value="InterPro"/>
</dbReference>
<dbReference type="InterPro" id="IPR039424">
    <property type="entry name" value="SBP_5"/>
</dbReference>
<dbReference type="PANTHER" id="PTHR30290">
    <property type="entry name" value="PERIPLASMIC BINDING COMPONENT OF ABC TRANSPORTER"/>
    <property type="match status" value="1"/>
</dbReference>
<dbReference type="InterPro" id="IPR000914">
    <property type="entry name" value="SBP_5_dom"/>
</dbReference>
<sequence>MIRRKCLGLAATFAFGLFGWIGAAAAQTPESGGTLIMVVQPEPPTLASYLSTSGPIGQVTTKIYDGLLEYDFDLKPIPGLAETWDISDDGKTITFHLQKGVKFHDGSDFTSADVQYTFMDVLKKVHPRASSSFKELTAVETPDPYTAVFKLANPAPYMIRAFSGYESPIVSKPLFEGTDARQNPTANAPIGTGPFKFVEWKKGQYVRLDKNENYWKKGLPYLDRIVARFIPDAATRAAALENQEVQFAAFNAVPNVDAKRLNAINGITVTTEGYSMINPMMLLEMNTKSAPIDNVKVRQAISYAIDRQFIIDNIFYGYGKPATGSISSNFASVWLYSDEVRDYAVADRIEKANALLDEAGFPRGEDGVRFEIVHDIIAYGEDWQRLGEYIKQTLGDIGIAVTLRYEDVPTWLKRVFTDYDFQVNSNFFYQLADPVLGMHRQYLSEQIKQGTVFVNSSRYSNPEVDDLMHKGAQEINPMTRSDIYTKIQQILAEDLPVIPLVEMEFTTVYLDKVKDTIVSPLGAYSSFDRAWIEQ</sequence>
<evidence type="ECO:0000256" key="1">
    <source>
        <dbReference type="ARBA" id="ARBA00004418"/>
    </source>
</evidence>
<dbReference type="InterPro" id="IPR030678">
    <property type="entry name" value="Peptide/Ni-bd"/>
</dbReference>
<dbReference type="PIRSF" id="PIRSF002741">
    <property type="entry name" value="MppA"/>
    <property type="match status" value="1"/>
</dbReference>
<evidence type="ECO:0000256" key="2">
    <source>
        <dbReference type="ARBA" id="ARBA00005695"/>
    </source>
</evidence>
<accession>A0A1Y2L602</accession>
<gene>
    <name evidence="6" type="ORF">TALK_20530</name>
</gene>
<evidence type="ECO:0000313" key="6">
    <source>
        <dbReference type="EMBL" id="OSQ43335.1"/>
    </source>
</evidence>
<dbReference type="GO" id="GO:1904680">
    <property type="term" value="F:peptide transmembrane transporter activity"/>
    <property type="evidence" value="ECO:0007669"/>
    <property type="project" value="TreeGrafter"/>
</dbReference>
<organism evidence="6 7">
    <name type="scientific">Thalassospira alkalitolerans</name>
    <dbReference type="NCBI Taxonomy" id="1293890"/>
    <lineage>
        <taxon>Bacteria</taxon>
        <taxon>Pseudomonadati</taxon>
        <taxon>Pseudomonadota</taxon>
        <taxon>Alphaproteobacteria</taxon>
        <taxon>Rhodospirillales</taxon>
        <taxon>Thalassospiraceae</taxon>
        <taxon>Thalassospira</taxon>
    </lineage>
</organism>
<dbReference type="Pfam" id="PF00496">
    <property type="entry name" value="SBP_bac_5"/>
    <property type="match status" value="1"/>
</dbReference>
<feature type="domain" description="Solute-binding protein family 5" evidence="5">
    <location>
        <begin position="75"/>
        <end position="426"/>
    </location>
</feature>
<feature type="signal peptide" evidence="4">
    <location>
        <begin position="1"/>
        <end position="26"/>
    </location>
</feature>
<dbReference type="EMBL" id="JFKB01000025">
    <property type="protein sequence ID" value="OSQ43335.1"/>
    <property type="molecule type" value="Genomic_DNA"/>
</dbReference>
<comment type="similarity">
    <text evidence="2">Belongs to the bacterial solute-binding protein 5 family.</text>
</comment>
<dbReference type="RefSeq" id="WP_085621041.1">
    <property type="nucleotide sequence ID" value="NZ_CAXBPE010000001.1"/>
</dbReference>
<proteinExistence type="inferred from homology"/>
<dbReference type="CDD" id="cd08517">
    <property type="entry name" value="PBP2_NikA_DppA_OppA_like_13"/>
    <property type="match status" value="1"/>
</dbReference>
<dbReference type="Gene3D" id="3.40.190.10">
    <property type="entry name" value="Periplasmic binding protein-like II"/>
    <property type="match status" value="1"/>
</dbReference>
<dbReference type="GO" id="GO:0015833">
    <property type="term" value="P:peptide transport"/>
    <property type="evidence" value="ECO:0007669"/>
    <property type="project" value="TreeGrafter"/>
</dbReference>
<evidence type="ECO:0000259" key="5">
    <source>
        <dbReference type="Pfam" id="PF00496"/>
    </source>
</evidence>
<dbReference type="Gene3D" id="3.10.105.10">
    <property type="entry name" value="Dipeptide-binding Protein, Domain 3"/>
    <property type="match status" value="1"/>
</dbReference>
<evidence type="ECO:0000256" key="4">
    <source>
        <dbReference type="SAM" id="SignalP"/>
    </source>
</evidence>
<dbReference type="Proteomes" id="UP000193396">
    <property type="component" value="Unassembled WGS sequence"/>
</dbReference>
<comment type="caution">
    <text evidence="6">The sequence shown here is derived from an EMBL/GenBank/DDBJ whole genome shotgun (WGS) entry which is preliminary data.</text>
</comment>
<feature type="chain" id="PRO_5013367978" description="Solute-binding protein family 5 domain-containing protein" evidence="4">
    <location>
        <begin position="27"/>
        <end position="534"/>
    </location>
</feature>